<accession>A0AAE0BCR0</accession>
<dbReference type="EMBL" id="LGRX02035675">
    <property type="protein sequence ID" value="KAK3233580.1"/>
    <property type="molecule type" value="Genomic_DNA"/>
</dbReference>
<dbReference type="Proteomes" id="UP001190700">
    <property type="component" value="Unassembled WGS sequence"/>
</dbReference>
<dbReference type="AlphaFoldDB" id="A0AAE0BCR0"/>
<evidence type="ECO:0000313" key="2">
    <source>
        <dbReference type="EMBL" id="KAK3233580.1"/>
    </source>
</evidence>
<proteinExistence type="predicted"/>
<gene>
    <name evidence="2" type="ORF">CYMTET_56137</name>
</gene>
<evidence type="ECO:0000313" key="3">
    <source>
        <dbReference type="Proteomes" id="UP001190700"/>
    </source>
</evidence>
<feature type="region of interest" description="Disordered" evidence="1">
    <location>
        <begin position="59"/>
        <end position="98"/>
    </location>
</feature>
<keyword evidence="3" id="KW-1185">Reference proteome</keyword>
<name>A0AAE0BCR0_9CHLO</name>
<evidence type="ECO:0000256" key="1">
    <source>
        <dbReference type="SAM" id="MobiDB-lite"/>
    </source>
</evidence>
<comment type="caution">
    <text evidence="2">The sequence shown here is derived from an EMBL/GenBank/DDBJ whole genome shotgun (WGS) entry which is preliminary data.</text>
</comment>
<sequence length="98" mass="10870">MESKNEEHEKPKRSYVVEYMTAEQSAAIEAEQARQFQAAVAEWRQEKVEGRGEARVVKVGGDFEKPPANPEGYEFPTVDGKNAGNWSPDGRGVGTHCC</sequence>
<organism evidence="2 3">
    <name type="scientific">Cymbomonas tetramitiformis</name>
    <dbReference type="NCBI Taxonomy" id="36881"/>
    <lineage>
        <taxon>Eukaryota</taxon>
        <taxon>Viridiplantae</taxon>
        <taxon>Chlorophyta</taxon>
        <taxon>Pyramimonadophyceae</taxon>
        <taxon>Pyramimonadales</taxon>
        <taxon>Pyramimonadaceae</taxon>
        <taxon>Cymbomonas</taxon>
    </lineage>
</organism>
<protein>
    <submittedName>
        <fullName evidence="2">Uncharacterized protein</fullName>
    </submittedName>
</protein>
<reference evidence="2 3" key="1">
    <citation type="journal article" date="2015" name="Genome Biol. Evol.">
        <title>Comparative Genomics of a Bacterivorous Green Alga Reveals Evolutionary Causalities and Consequences of Phago-Mixotrophic Mode of Nutrition.</title>
        <authorList>
            <person name="Burns J.A."/>
            <person name="Paasch A."/>
            <person name="Narechania A."/>
            <person name="Kim E."/>
        </authorList>
    </citation>
    <scope>NUCLEOTIDE SEQUENCE [LARGE SCALE GENOMIC DNA]</scope>
    <source>
        <strain evidence="2 3">PLY_AMNH</strain>
    </source>
</reference>